<dbReference type="RefSeq" id="WP_348395890.1">
    <property type="nucleotide sequence ID" value="NZ_CP136600.1"/>
</dbReference>
<name>A0ABZ0GMN7_9GAMM</name>
<keyword evidence="2" id="KW-1185">Reference proteome</keyword>
<sequence>MSHIQHFDVEDAVKYGVEVAILLQYFRTNLRENKVNNKHIYDRYVWVQFSFEALTQLFPYFKLDKIKRILYKMESEKIVVTGDFISTSHSHSKWYSLQEFCNDHSMETYIAKNNIKVSSFKSNAPAPKAQFNQESFSEQRGYSDTNSTNSMTWSEIMPVAVKEQVTKLKMQHGYDDNFYLDIWNTFAAKMDADDEPITTMDFTRKRFMAYAQAVMLKFKQGTHRYNTTTDRNATTRQNLVNKWQNHIGKPNQKIIEQLDLRQLKTPIGQVWDSFINKNFEKEVPLKNIGQLEAGFKLYVAAWIKNENKKGYTQGVTKQDYEDTSWADNLILK</sequence>
<proteinExistence type="predicted"/>
<reference evidence="1 2" key="1">
    <citation type="submission" date="2023-09" db="EMBL/GenBank/DDBJ databases">
        <authorList>
            <person name="Qi X."/>
        </authorList>
    </citation>
    <scope>NUCLEOTIDE SEQUENCE [LARGE SCALE GENOMIC DNA]</scope>
    <source>
        <strain evidence="1 2">S1-1</strain>
    </source>
</reference>
<accession>A0ABZ0GMN7</accession>
<evidence type="ECO:0008006" key="3">
    <source>
        <dbReference type="Google" id="ProtNLM"/>
    </source>
</evidence>
<evidence type="ECO:0000313" key="1">
    <source>
        <dbReference type="EMBL" id="WOH37096.1"/>
    </source>
</evidence>
<evidence type="ECO:0000313" key="2">
    <source>
        <dbReference type="Proteomes" id="UP001301442"/>
    </source>
</evidence>
<protein>
    <recommendedName>
        <fullName evidence="3">Replication protein</fullName>
    </recommendedName>
</protein>
<organism evidence="1 2">
    <name type="scientific">Thalassotalea fonticola</name>
    <dbReference type="NCBI Taxonomy" id="3065649"/>
    <lineage>
        <taxon>Bacteria</taxon>
        <taxon>Pseudomonadati</taxon>
        <taxon>Pseudomonadota</taxon>
        <taxon>Gammaproteobacteria</taxon>
        <taxon>Alteromonadales</taxon>
        <taxon>Colwelliaceae</taxon>
        <taxon>Thalassotalea</taxon>
    </lineage>
</organism>
<gene>
    <name evidence="1" type="ORF">RI844_17265</name>
</gene>
<dbReference type="Proteomes" id="UP001301442">
    <property type="component" value="Chromosome"/>
</dbReference>
<dbReference type="EMBL" id="CP136600">
    <property type="protein sequence ID" value="WOH37096.1"/>
    <property type="molecule type" value="Genomic_DNA"/>
</dbReference>